<protein>
    <submittedName>
        <fullName evidence="1">LptE family protein</fullName>
    </submittedName>
</protein>
<reference evidence="1" key="1">
    <citation type="submission" date="2023-07" db="EMBL/GenBank/DDBJ databases">
        <title>The genome sequence of Rhodocytophaga aerolata KACC 12507.</title>
        <authorList>
            <person name="Zhang X."/>
        </authorList>
    </citation>
    <scope>NUCLEOTIDE SEQUENCE</scope>
    <source>
        <strain evidence="1">KACC 12507</strain>
    </source>
</reference>
<dbReference type="PROSITE" id="PS51257">
    <property type="entry name" value="PROKAR_LIPOPROTEIN"/>
    <property type="match status" value="1"/>
</dbReference>
<comment type="caution">
    <text evidence="1">The sequence shown here is derived from an EMBL/GenBank/DDBJ whole genome shotgun (WGS) entry which is preliminary data.</text>
</comment>
<name>A0ABT8R573_9BACT</name>
<dbReference type="RefSeq" id="WP_302037189.1">
    <property type="nucleotide sequence ID" value="NZ_JAUKPO010000004.1"/>
</dbReference>
<dbReference type="Pfam" id="PF04390">
    <property type="entry name" value="LptE"/>
    <property type="match status" value="1"/>
</dbReference>
<dbReference type="EMBL" id="JAUKPO010000004">
    <property type="protein sequence ID" value="MDO1446383.1"/>
    <property type="molecule type" value="Genomic_DNA"/>
</dbReference>
<dbReference type="Proteomes" id="UP001168528">
    <property type="component" value="Unassembled WGS sequence"/>
</dbReference>
<dbReference type="InterPro" id="IPR007485">
    <property type="entry name" value="LPS_assembly_LptE"/>
</dbReference>
<evidence type="ECO:0000313" key="1">
    <source>
        <dbReference type="EMBL" id="MDO1446383.1"/>
    </source>
</evidence>
<accession>A0ABT8R573</accession>
<organism evidence="1 2">
    <name type="scientific">Rhodocytophaga aerolata</name>
    <dbReference type="NCBI Taxonomy" id="455078"/>
    <lineage>
        <taxon>Bacteria</taxon>
        <taxon>Pseudomonadati</taxon>
        <taxon>Bacteroidota</taxon>
        <taxon>Cytophagia</taxon>
        <taxon>Cytophagales</taxon>
        <taxon>Rhodocytophagaceae</taxon>
        <taxon>Rhodocytophaga</taxon>
    </lineage>
</organism>
<sequence>MHKMPLPFFYKTILAFFFIILSCNGCKFVNYSFTGVSLSPDVQTISVSNFINNSGGGPANITQNFTERVKEYFQQNSTLKIYQPDGTADLLLEGAITGYDVTPIAPTEGQFAALNRLTVRVQVKFTNTKDETQNFDSPFSFYADFDQSRTLTSVENELLTVIFDQIVLDIFNKSVANW</sequence>
<evidence type="ECO:0000313" key="2">
    <source>
        <dbReference type="Proteomes" id="UP001168528"/>
    </source>
</evidence>
<proteinExistence type="predicted"/>
<gene>
    <name evidence="1" type="ORF">Q0590_08995</name>
</gene>
<keyword evidence="2" id="KW-1185">Reference proteome</keyword>